<keyword evidence="1" id="KW-0175">Coiled coil</keyword>
<evidence type="ECO:0000256" key="1">
    <source>
        <dbReference type="SAM" id="Coils"/>
    </source>
</evidence>
<organism evidence="2 3">
    <name type="scientific">Halobacillus dabanensis</name>
    <dbReference type="NCBI Taxonomy" id="240302"/>
    <lineage>
        <taxon>Bacteria</taxon>
        <taxon>Bacillati</taxon>
        <taxon>Bacillota</taxon>
        <taxon>Bacilli</taxon>
        <taxon>Bacillales</taxon>
        <taxon>Bacillaceae</taxon>
        <taxon>Halobacillus</taxon>
    </lineage>
</organism>
<protein>
    <submittedName>
        <fullName evidence="2">Uncharacterized protein</fullName>
    </submittedName>
</protein>
<feature type="coiled-coil region" evidence="1">
    <location>
        <begin position="12"/>
        <end position="39"/>
    </location>
</feature>
<keyword evidence="3" id="KW-1185">Reference proteome</keyword>
<sequence length="189" mass="21932">MDPTSRKLLEWRKKNMDHIEEIKERISQLKKQTRGLKVISFFTYSTHFFYDSSSESMIFGSYHVQNLGDRPFIQPYICLKISPESPFHFSGKYVYKDSIQKMKMSGAWERLNEATEKEEYWLRPSGKDSIEPGETLTFSNFQLKWTSEQKYAGSMMGFTYGEEETSGIAALNNINVSGTPVGREEKSNE</sequence>
<dbReference type="Proteomes" id="UP000183557">
    <property type="component" value="Unassembled WGS sequence"/>
</dbReference>
<proteinExistence type="predicted"/>
<dbReference type="AlphaFoldDB" id="A0A1I3TVI8"/>
<dbReference type="OrthoDB" id="2679997at2"/>
<gene>
    <name evidence="2" type="ORF">SAMN04487936_10447</name>
</gene>
<evidence type="ECO:0000313" key="3">
    <source>
        <dbReference type="Proteomes" id="UP000183557"/>
    </source>
</evidence>
<reference evidence="3" key="1">
    <citation type="submission" date="2016-10" db="EMBL/GenBank/DDBJ databases">
        <authorList>
            <person name="Varghese N."/>
            <person name="Submissions S."/>
        </authorList>
    </citation>
    <scope>NUCLEOTIDE SEQUENCE [LARGE SCALE GENOMIC DNA]</scope>
    <source>
        <strain evidence="3">CGMCC 1.3704</strain>
    </source>
</reference>
<dbReference type="EMBL" id="FOSB01000004">
    <property type="protein sequence ID" value="SFJ75288.1"/>
    <property type="molecule type" value="Genomic_DNA"/>
</dbReference>
<accession>A0A1I3TVI8</accession>
<evidence type="ECO:0000313" key="2">
    <source>
        <dbReference type="EMBL" id="SFJ75288.1"/>
    </source>
</evidence>
<name>A0A1I3TVI8_HALDA</name>
<dbReference type="RefSeq" id="WP_075036049.1">
    <property type="nucleotide sequence ID" value="NZ_FOSB01000004.1"/>
</dbReference>